<reference evidence="3" key="1">
    <citation type="submission" date="2008-10" db="EMBL/GenBank/DDBJ databases">
        <authorList>
            <person name="Molnar K."/>
        </authorList>
    </citation>
    <scope>NUCLEOTIDE SEQUENCE [LARGE SCALE GENOMIC DNA]</scope>
    <source>
        <strain evidence="3">NRRL 15998</strain>
    </source>
</reference>
<sequence>MAWVEQPLGRNRRVDRQTGCGDTGRADGRAGGPAGRREEVPGAELLGQWHEFRVRRCFSTYARGNGPYPR</sequence>
<proteinExistence type="predicted"/>
<name>D6AET9_STRFL</name>
<reference evidence="3" key="2">
    <citation type="submission" date="2008-12" db="EMBL/GenBank/DDBJ databases">
        <title>Annotation of Streptomyces roseosporus strain NRRL 15998.</title>
        <authorList>
            <consortium name="The Broad Institute Genome Sequencing Platform"/>
            <consortium name="Broad Institute Microbial Sequencing Center"/>
            <person name="Fischbach M."/>
            <person name="Ward D."/>
            <person name="Young S."/>
            <person name="Kodira C.D."/>
            <person name="Zeng Q."/>
            <person name="Koehrsen M."/>
            <person name="Godfrey P."/>
            <person name="Alvarado L."/>
            <person name="Berlin A.M."/>
            <person name="Borenstein D."/>
            <person name="Chen Z."/>
            <person name="Engels R."/>
            <person name="Freedman E."/>
            <person name="Gellesch M."/>
            <person name="Goldberg J."/>
            <person name="Griggs A."/>
            <person name="Gujja S."/>
            <person name="Heiman D.I."/>
            <person name="Hepburn T.A."/>
            <person name="Howarth C."/>
            <person name="Jen D."/>
            <person name="Larson L."/>
            <person name="Lewis B."/>
            <person name="Mehta T."/>
            <person name="Park D."/>
            <person name="Pearson M."/>
            <person name="Roberts A."/>
            <person name="Saif S."/>
            <person name="Shea T.D."/>
            <person name="Shenoy N."/>
            <person name="Sisk P."/>
            <person name="Stolte C."/>
            <person name="Sykes S.N."/>
            <person name="Walk T."/>
            <person name="White J."/>
            <person name="Yandava C."/>
            <person name="Straight P."/>
            <person name="Clardy J."/>
            <person name="Hung D."/>
            <person name="Kolter R."/>
            <person name="Mekalanos J."/>
            <person name="Walker S."/>
            <person name="Walsh C.T."/>
            <person name="Wieland B.L.C."/>
            <person name="Ilzarbe M."/>
            <person name="Galagan J."/>
            <person name="Nusbaum C."/>
            <person name="Birren B."/>
        </authorList>
    </citation>
    <scope>NUCLEOTIDE SEQUENCE [LARGE SCALE GENOMIC DNA]</scope>
    <source>
        <strain evidence="3">NRRL 15998</strain>
    </source>
</reference>
<evidence type="ECO:0000313" key="3">
    <source>
        <dbReference type="Proteomes" id="UP000003986"/>
    </source>
</evidence>
<dbReference type="EMBL" id="DS999644">
    <property type="protein sequence ID" value="EFE76795.2"/>
    <property type="molecule type" value="Genomic_DNA"/>
</dbReference>
<gene>
    <name evidence="2" type="ORF">SSGG_04161</name>
</gene>
<organism evidence="2 3">
    <name type="scientific">Streptomyces filamentosus NRRL 15998</name>
    <dbReference type="NCBI Taxonomy" id="457431"/>
    <lineage>
        <taxon>Bacteria</taxon>
        <taxon>Bacillati</taxon>
        <taxon>Actinomycetota</taxon>
        <taxon>Actinomycetes</taxon>
        <taxon>Kitasatosporales</taxon>
        <taxon>Streptomycetaceae</taxon>
        <taxon>Streptomyces</taxon>
    </lineage>
</organism>
<feature type="region of interest" description="Disordered" evidence="1">
    <location>
        <begin position="1"/>
        <end position="42"/>
    </location>
</feature>
<protein>
    <submittedName>
        <fullName evidence="2">Predicted protein</fullName>
    </submittedName>
</protein>
<dbReference type="AlphaFoldDB" id="D6AET9"/>
<evidence type="ECO:0000256" key="1">
    <source>
        <dbReference type="SAM" id="MobiDB-lite"/>
    </source>
</evidence>
<dbReference type="Proteomes" id="UP000003986">
    <property type="component" value="Unassembled WGS sequence"/>
</dbReference>
<evidence type="ECO:0000313" key="2">
    <source>
        <dbReference type="EMBL" id="EFE76795.2"/>
    </source>
</evidence>
<accession>D6AET9</accession>